<keyword evidence="2 6" id="KW-0699">rRNA-binding</keyword>
<feature type="domain" description="DDH" evidence="9">
    <location>
        <begin position="356"/>
        <end position="514"/>
    </location>
</feature>
<dbReference type="InterPro" id="IPR036935">
    <property type="entry name" value="Ribosomal_bL9_N_sf"/>
</dbReference>
<dbReference type="GO" id="GO:0005840">
    <property type="term" value="C:ribosome"/>
    <property type="evidence" value="ECO:0007669"/>
    <property type="project" value="UniProtKB-KW"/>
</dbReference>
<feature type="domain" description="Ribosomal protein L9" evidence="8">
    <location>
        <begin position="679"/>
        <end position="724"/>
    </location>
</feature>
<dbReference type="NCBIfam" id="NF011110">
    <property type="entry name" value="PRK14538.1"/>
    <property type="match status" value="1"/>
</dbReference>
<dbReference type="EMBL" id="QXEV01000025">
    <property type="protein sequence ID" value="RIA65017.1"/>
    <property type="molecule type" value="Genomic_DNA"/>
</dbReference>
<dbReference type="PANTHER" id="PTHR47618">
    <property type="entry name" value="BIFUNCTIONAL OLIGORIBONUCLEASE AND PAP PHOSPHATASE NRNA"/>
    <property type="match status" value="1"/>
</dbReference>
<dbReference type="InterPro" id="IPR051319">
    <property type="entry name" value="Oligoribo/pAp-PDE_c-di-AMP_PDE"/>
</dbReference>
<accession>A0A397R0R5</accession>
<evidence type="ECO:0000313" key="13">
    <source>
        <dbReference type="Proteomes" id="UP000266506"/>
    </source>
</evidence>
<evidence type="ECO:0000259" key="9">
    <source>
        <dbReference type="Pfam" id="PF01368"/>
    </source>
</evidence>
<dbReference type="Proteomes" id="UP000266506">
    <property type="component" value="Unassembled WGS sequence"/>
</dbReference>
<dbReference type="Gene3D" id="3.40.5.10">
    <property type="entry name" value="Ribosomal protein L9, N-terminal domain"/>
    <property type="match status" value="1"/>
</dbReference>
<dbReference type="InterPro" id="IPR020070">
    <property type="entry name" value="Ribosomal_bL9_N"/>
</dbReference>
<evidence type="ECO:0000256" key="4">
    <source>
        <dbReference type="ARBA" id="ARBA00022980"/>
    </source>
</evidence>
<dbReference type="InterPro" id="IPR020594">
    <property type="entry name" value="Ribosomal_bL9_bac/chp"/>
</dbReference>
<feature type="transmembrane region" description="Helical" evidence="7">
    <location>
        <begin position="44"/>
        <end position="65"/>
    </location>
</feature>
<evidence type="ECO:0000256" key="7">
    <source>
        <dbReference type="SAM" id="Phobius"/>
    </source>
</evidence>
<evidence type="ECO:0000256" key="1">
    <source>
        <dbReference type="ARBA" id="ARBA00010605"/>
    </source>
</evidence>
<organism evidence="12 13">
    <name type="scientific">Anaeroplasma bactoclasticum</name>
    <dbReference type="NCBI Taxonomy" id="2088"/>
    <lineage>
        <taxon>Bacteria</taxon>
        <taxon>Bacillati</taxon>
        <taxon>Mycoplasmatota</taxon>
        <taxon>Mollicutes</taxon>
        <taxon>Anaeroplasmatales</taxon>
        <taxon>Anaeroplasmataceae</taxon>
        <taxon>Anaeroplasma</taxon>
    </lineage>
</organism>
<comment type="caution">
    <text evidence="12">The sequence shown here is derived from an EMBL/GenBank/DDBJ whole genome shotgun (WGS) entry which is preliminary data.</text>
</comment>
<comment type="similarity">
    <text evidence="1 6">Belongs to the bacterial ribosomal protein bL9 family.</text>
</comment>
<feature type="transmembrane region" description="Helical" evidence="7">
    <location>
        <begin position="12"/>
        <end position="32"/>
    </location>
</feature>
<dbReference type="InterPro" id="IPR009027">
    <property type="entry name" value="Ribosomal_bL9/RNase_H1_N"/>
</dbReference>
<dbReference type="GO" id="GO:0003735">
    <property type="term" value="F:structural constituent of ribosome"/>
    <property type="evidence" value="ECO:0007669"/>
    <property type="project" value="InterPro"/>
</dbReference>
<dbReference type="NCBIfam" id="TIGR00158">
    <property type="entry name" value="L9"/>
    <property type="match status" value="1"/>
</dbReference>
<keyword evidence="3 6" id="KW-0694">RNA-binding</keyword>
<evidence type="ECO:0000256" key="2">
    <source>
        <dbReference type="ARBA" id="ARBA00022730"/>
    </source>
</evidence>
<name>A0A397R0R5_9MOLU</name>
<dbReference type="GO" id="GO:0006412">
    <property type="term" value="P:translation"/>
    <property type="evidence" value="ECO:0007669"/>
    <property type="project" value="UniProtKB-UniRule"/>
</dbReference>
<dbReference type="AlphaFoldDB" id="A0A397R0R5"/>
<dbReference type="Pfam" id="PF03948">
    <property type="entry name" value="Ribosomal_L9_C"/>
    <property type="match status" value="1"/>
</dbReference>
<keyword evidence="7" id="KW-0472">Membrane</keyword>
<keyword evidence="7" id="KW-1133">Transmembrane helix</keyword>
<dbReference type="InterPro" id="IPR036791">
    <property type="entry name" value="Ribosomal_bL9_C_sf"/>
</dbReference>
<feature type="domain" description="Large ribosomal subunit protein bL9 C-terminal" evidence="10">
    <location>
        <begin position="744"/>
        <end position="823"/>
    </location>
</feature>
<dbReference type="Gene3D" id="3.10.430.100">
    <property type="entry name" value="Ribosomal protein L9, C-terminal domain"/>
    <property type="match status" value="1"/>
</dbReference>
<dbReference type="Gene3D" id="3.90.1640.10">
    <property type="entry name" value="inorganic pyrophosphatase (n-terminal core)"/>
    <property type="match status" value="1"/>
</dbReference>
<protein>
    <recommendedName>
        <fullName evidence="6">Large ribosomal subunit protein bL9</fullName>
    </recommendedName>
</protein>
<dbReference type="SUPFAM" id="SSF55658">
    <property type="entry name" value="L9 N-domain-like"/>
    <property type="match status" value="1"/>
</dbReference>
<dbReference type="SUPFAM" id="SSF64182">
    <property type="entry name" value="DHH phosphoesterases"/>
    <property type="match status" value="1"/>
</dbReference>
<sequence>MKHFFNKIKALIFAVIFIGGAGVAGYFTYYYLTDGDDKNFYFEIIFLSLALISFIIATILIYSFINKKNSDTIKMLELRLKKWTNISYHASKAGDEAFNKLPIGIVLYDSQYNIIWANEHSKEIFNSKLIDSPIDSISKDFMSDVIRNQTQINMKFGDKSYEVIHNTEFNILYFFDVTEREETKKRYNERKLTIGIIELDNFEESIKKFDMQEKATIRGSILGAISDWVGKYHGYLQTLQGDRMSFIVDKEAVLRMKKDNFYIFDKFEEITQKYRLKTSITIGVACHDINYDELGSIAQAQFELAEKRGGGQGCVNIENEAVSFFGAKSNATEKNDLVEVRQQTLALKDHVQSSTNVVLMCHNFADCDAIGSMIGAFHMVKTSGLDCKMAFDVNKADVTVKKIYEFIKKDPALMENFITEEQALELIKPTSLLIITDSQAPRLVMFPSLLQKASRFSIIDHHIDSAGVGFEGFLSDYRVTAASSAVELVTEMFSFYNPDIKITPLEASIMLAGVIVDTNNFTQRSGTRTFEVSATLKSYGADMIFVRKLLQESLDSERLISSSIAKAEIYGNRFSLVTLDENQTIPDRTTLAKISDRQLTIAGVDASFTVGRIDANTCGISARSLGDTVNVQLIMEGMGGGGHFNSAALQRKDCKIIDLKNELINTLKLEYVDGGSEKMKVILTQDVKGKGKKGETKEVANGYGNYLIQNNLAVAATPENIKKIEEDKERERVAAENQHNLLLKFKDEIQGKQITVQLKIGAGGKNFGHITEKMVCDEFEAQTGMHLDKRKVELPADINSVGIYTATVKLAADVVAQFDINVEEKK</sequence>
<reference evidence="12 13" key="1">
    <citation type="submission" date="2018-08" db="EMBL/GenBank/DDBJ databases">
        <title>Genomic Encyclopedia of Archaeal and Bacterial Type Strains, Phase II (KMG-II): from individual species to whole genera.</title>
        <authorList>
            <person name="Goeker M."/>
        </authorList>
    </citation>
    <scope>NUCLEOTIDE SEQUENCE [LARGE SCALE GENOMIC DNA]</scope>
    <source>
        <strain evidence="12 13">ATCC 27112</strain>
    </source>
</reference>
<dbReference type="PANTHER" id="PTHR47618:SF2">
    <property type="entry name" value="CYCLIC-DI-AMP PHOSPHODIESTERASE GDPP"/>
    <property type="match status" value="1"/>
</dbReference>
<keyword evidence="7" id="KW-0812">Transmembrane</keyword>
<evidence type="ECO:0000259" key="11">
    <source>
        <dbReference type="Pfam" id="PF21370"/>
    </source>
</evidence>
<evidence type="ECO:0000259" key="8">
    <source>
        <dbReference type="Pfam" id="PF01281"/>
    </source>
</evidence>
<dbReference type="Pfam" id="PF01368">
    <property type="entry name" value="DHH"/>
    <property type="match status" value="1"/>
</dbReference>
<evidence type="ECO:0000256" key="3">
    <source>
        <dbReference type="ARBA" id="ARBA00022884"/>
    </source>
</evidence>
<dbReference type="GO" id="GO:1990904">
    <property type="term" value="C:ribonucleoprotein complex"/>
    <property type="evidence" value="ECO:0007669"/>
    <property type="project" value="UniProtKB-KW"/>
</dbReference>
<dbReference type="InParanoid" id="A0A397R0R5"/>
<dbReference type="InterPro" id="IPR001667">
    <property type="entry name" value="DDH_dom"/>
</dbReference>
<dbReference type="Pfam" id="PF21370">
    <property type="entry name" value="PAS_GdpP"/>
    <property type="match status" value="1"/>
</dbReference>
<evidence type="ECO:0000259" key="10">
    <source>
        <dbReference type="Pfam" id="PF03948"/>
    </source>
</evidence>
<dbReference type="InterPro" id="IPR020069">
    <property type="entry name" value="Ribosomal_bL9_C"/>
</dbReference>
<dbReference type="SUPFAM" id="SSF55653">
    <property type="entry name" value="Ribosomal protein L9 C-domain"/>
    <property type="match status" value="1"/>
</dbReference>
<dbReference type="InterPro" id="IPR049553">
    <property type="entry name" value="GdpP-like_PAS"/>
</dbReference>
<proteinExistence type="inferred from homology"/>
<evidence type="ECO:0000313" key="12">
    <source>
        <dbReference type="EMBL" id="RIA65017.1"/>
    </source>
</evidence>
<dbReference type="Pfam" id="PF24898">
    <property type="entry name" value="GGDEF_GdpP"/>
    <property type="match status" value="1"/>
</dbReference>
<feature type="domain" description="Cyclic-di-AMP phosphodiesterase GdpP-like PAS" evidence="11">
    <location>
        <begin position="91"/>
        <end position="177"/>
    </location>
</feature>
<dbReference type="Gene3D" id="3.30.450.20">
    <property type="entry name" value="PAS domain"/>
    <property type="match status" value="1"/>
</dbReference>
<dbReference type="Gene3D" id="3.10.310.30">
    <property type="match status" value="1"/>
</dbReference>
<dbReference type="RefSeq" id="WP_119016750.1">
    <property type="nucleotide sequence ID" value="NZ_QXEV01000025.1"/>
</dbReference>
<gene>
    <name evidence="6" type="primary">rplI</name>
    <name evidence="12" type="ORF">EI71_01660</name>
</gene>
<dbReference type="FunCoup" id="A0A397R0R5">
    <property type="interactions" value="4"/>
</dbReference>
<comment type="function">
    <text evidence="6">Binds to the 23S rRNA.</text>
</comment>
<evidence type="ECO:0000256" key="6">
    <source>
        <dbReference type="HAMAP-Rule" id="MF_00503"/>
    </source>
</evidence>
<keyword evidence="4 6" id="KW-0689">Ribosomal protein</keyword>
<evidence type="ECO:0000256" key="5">
    <source>
        <dbReference type="ARBA" id="ARBA00023274"/>
    </source>
</evidence>
<dbReference type="Pfam" id="PF01281">
    <property type="entry name" value="Ribosomal_L9_N"/>
    <property type="match status" value="1"/>
</dbReference>
<dbReference type="HAMAP" id="MF_00503">
    <property type="entry name" value="Ribosomal_bL9"/>
    <property type="match status" value="1"/>
</dbReference>
<keyword evidence="5 6" id="KW-0687">Ribonucleoprotein</keyword>
<keyword evidence="13" id="KW-1185">Reference proteome</keyword>
<dbReference type="OrthoDB" id="9759476at2"/>
<dbReference type="InterPro" id="IPR038763">
    <property type="entry name" value="DHH_sf"/>
</dbReference>
<dbReference type="GO" id="GO:0019843">
    <property type="term" value="F:rRNA binding"/>
    <property type="evidence" value="ECO:0007669"/>
    <property type="project" value="UniProtKB-UniRule"/>
</dbReference>